<evidence type="ECO:0000313" key="2">
    <source>
        <dbReference type="EMBL" id="KAK4232926.1"/>
    </source>
</evidence>
<feature type="domain" description="Azaphilone pigments biosynthesis cluster protein L N-terminal" evidence="1">
    <location>
        <begin position="1"/>
        <end position="215"/>
    </location>
</feature>
<keyword evidence="3" id="KW-1185">Reference proteome</keyword>
<gene>
    <name evidence="2" type="ORF">C8A03DRAFT_19894</name>
</gene>
<comment type="caution">
    <text evidence="2">The sequence shown here is derived from an EMBL/GenBank/DDBJ whole genome shotgun (WGS) entry which is preliminary data.</text>
</comment>
<proteinExistence type="predicted"/>
<name>A0AAN7C086_9PEZI</name>
<reference evidence="2" key="1">
    <citation type="journal article" date="2023" name="Mol. Phylogenet. Evol.">
        <title>Genome-scale phylogeny and comparative genomics of the fungal order Sordariales.</title>
        <authorList>
            <person name="Hensen N."/>
            <person name="Bonometti L."/>
            <person name="Westerberg I."/>
            <person name="Brannstrom I.O."/>
            <person name="Guillou S."/>
            <person name="Cros-Aarteil S."/>
            <person name="Calhoun S."/>
            <person name="Haridas S."/>
            <person name="Kuo A."/>
            <person name="Mondo S."/>
            <person name="Pangilinan J."/>
            <person name="Riley R."/>
            <person name="LaButti K."/>
            <person name="Andreopoulos B."/>
            <person name="Lipzen A."/>
            <person name="Chen C."/>
            <person name="Yan M."/>
            <person name="Daum C."/>
            <person name="Ng V."/>
            <person name="Clum A."/>
            <person name="Steindorff A."/>
            <person name="Ohm R.A."/>
            <person name="Martin F."/>
            <person name="Silar P."/>
            <person name="Natvig D.O."/>
            <person name="Lalanne C."/>
            <person name="Gautier V."/>
            <person name="Ament-Velasquez S.L."/>
            <person name="Kruys A."/>
            <person name="Hutchinson M.I."/>
            <person name="Powell A.J."/>
            <person name="Barry K."/>
            <person name="Miller A.N."/>
            <person name="Grigoriev I.V."/>
            <person name="Debuchy R."/>
            <person name="Gladieux P."/>
            <person name="Hiltunen Thoren M."/>
            <person name="Johannesson H."/>
        </authorList>
    </citation>
    <scope>NUCLEOTIDE SEQUENCE</scope>
    <source>
        <strain evidence="2">CBS 532.94</strain>
    </source>
</reference>
<dbReference type="Proteomes" id="UP001303760">
    <property type="component" value="Unassembled WGS sequence"/>
</dbReference>
<reference evidence="2" key="2">
    <citation type="submission" date="2023-05" db="EMBL/GenBank/DDBJ databases">
        <authorList>
            <consortium name="Lawrence Berkeley National Laboratory"/>
            <person name="Steindorff A."/>
            <person name="Hensen N."/>
            <person name="Bonometti L."/>
            <person name="Westerberg I."/>
            <person name="Brannstrom I.O."/>
            <person name="Guillou S."/>
            <person name="Cros-Aarteil S."/>
            <person name="Calhoun S."/>
            <person name="Haridas S."/>
            <person name="Kuo A."/>
            <person name="Mondo S."/>
            <person name="Pangilinan J."/>
            <person name="Riley R."/>
            <person name="Labutti K."/>
            <person name="Andreopoulos B."/>
            <person name="Lipzen A."/>
            <person name="Chen C."/>
            <person name="Yanf M."/>
            <person name="Daum C."/>
            <person name="Ng V."/>
            <person name="Clum A."/>
            <person name="Ohm R."/>
            <person name="Martin F."/>
            <person name="Silar P."/>
            <person name="Natvig D."/>
            <person name="Lalanne C."/>
            <person name="Gautier V."/>
            <person name="Ament-Velasquez S.L."/>
            <person name="Kruys A."/>
            <person name="Hutchinson M.I."/>
            <person name="Powell A.J."/>
            <person name="Barry K."/>
            <person name="Miller A.N."/>
            <person name="Grigoriev I.V."/>
            <person name="Debuchy R."/>
            <person name="Gladieux P."/>
            <person name="Thoren M.H."/>
            <person name="Johannesson H."/>
        </authorList>
    </citation>
    <scope>NUCLEOTIDE SEQUENCE</scope>
    <source>
        <strain evidence="2">CBS 532.94</strain>
    </source>
</reference>
<organism evidence="2 3">
    <name type="scientific">Achaetomium macrosporum</name>
    <dbReference type="NCBI Taxonomy" id="79813"/>
    <lineage>
        <taxon>Eukaryota</taxon>
        <taxon>Fungi</taxon>
        <taxon>Dikarya</taxon>
        <taxon>Ascomycota</taxon>
        <taxon>Pezizomycotina</taxon>
        <taxon>Sordariomycetes</taxon>
        <taxon>Sordariomycetidae</taxon>
        <taxon>Sordariales</taxon>
        <taxon>Chaetomiaceae</taxon>
        <taxon>Achaetomium</taxon>
    </lineage>
</organism>
<dbReference type="InterPro" id="IPR031348">
    <property type="entry name" value="PigL_N"/>
</dbReference>
<dbReference type="Pfam" id="PF17111">
    <property type="entry name" value="PigL_N"/>
    <property type="match status" value="1"/>
</dbReference>
<accession>A0AAN7C086</accession>
<sequence>MDPFSITAGVVGIVAPTLHCVRRLVKDLQNIADAPDAVTALTNDLQSVGLALASVQAVTDSQWKSLGEAVTLQSKAAITSCKTSCERFKTSLDRWTRHSTDGTLSWRDRATLGVFRQGHIKSMSEQLQNCSITLTSVASIATLHSSLQQTQAAEEIKTMISTRETAVNDAIATTNDQSAEVASKLEALTLTEPDEGETETDQNSAIKQVAMEKKALGESRKVLEELLSVIQTAAVNARASQGPTVTFGNHNQGQQVGVNSGTISATFGVKG</sequence>
<evidence type="ECO:0000313" key="3">
    <source>
        <dbReference type="Proteomes" id="UP001303760"/>
    </source>
</evidence>
<dbReference type="EMBL" id="MU860765">
    <property type="protein sequence ID" value="KAK4232926.1"/>
    <property type="molecule type" value="Genomic_DNA"/>
</dbReference>
<protein>
    <recommendedName>
        <fullName evidence="1">Azaphilone pigments biosynthesis cluster protein L N-terminal domain-containing protein</fullName>
    </recommendedName>
</protein>
<evidence type="ECO:0000259" key="1">
    <source>
        <dbReference type="Pfam" id="PF17111"/>
    </source>
</evidence>
<dbReference type="AlphaFoldDB" id="A0AAN7C086"/>